<keyword evidence="1" id="KW-1133">Transmembrane helix</keyword>
<organism evidence="2 3">
    <name type="scientific">Mesonia mobilis</name>
    <dbReference type="NCBI Taxonomy" id="369791"/>
    <lineage>
        <taxon>Bacteria</taxon>
        <taxon>Pseudomonadati</taxon>
        <taxon>Bacteroidota</taxon>
        <taxon>Flavobacteriia</taxon>
        <taxon>Flavobacteriales</taxon>
        <taxon>Flavobacteriaceae</taxon>
        <taxon>Mesonia</taxon>
    </lineage>
</organism>
<accession>A0ABQ3BRX1</accession>
<evidence type="ECO:0000256" key="1">
    <source>
        <dbReference type="SAM" id="Phobius"/>
    </source>
</evidence>
<keyword evidence="1" id="KW-0812">Transmembrane</keyword>
<feature type="transmembrane region" description="Helical" evidence="1">
    <location>
        <begin position="116"/>
        <end position="141"/>
    </location>
</feature>
<protein>
    <recommendedName>
        <fullName evidence="4">DUF4199 domain-containing protein</fullName>
    </recommendedName>
</protein>
<proteinExistence type="predicted"/>
<dbReference type="Proteomes" id="UP000615593">
    <property type="component" value="Unassembled WGS sequence"/>
</dbReference>
<comment type="caution">
    <text evidence="2">The sequence shown here is derived from an EMBL/GenBank/DDBJ whole genome shotgun (WGS) entry which is preliminary data.</text>
</comment>
<dbReference type="RefSeq" id="WP_027885031.1">
    <property type="nucleotide sequence ID" value="NZ_BMWY01000004.1"/>
</dbReference>
<reference evidence="3" key="1">
    <citation type="journal article" date="2019" name="Int. J. Syst. Evol. Microbiol.">
        <title>The Global Catalogue of Microorganisms (GCM) 10K type strain sequencing project: providing services to taxonomists for standard genome sequencing and annotation.</title>
        <authorList>
            <consortium name="The Broad Institute Genomics Platform"/>
            <consortium name="The Broad Institute Genome Sequencing Center for Infectious Disease"/>
            <person name="Wu L."/>
            <person name="Ma J."/>
        </authorList>
    </citation>
    <scope>NUCLEOTIDE SEQUENCE [LARGE SCALE GENOMIC DNA]</scope>
    <source>
        <strain evidence="3">KCTC 12708</strain>
    </source>
</reference>
<feature type="transmembrane region" description="Helical" evidence="1">
    <location>
        <begin position="34"/>
        <end position="52"/>
    </location>
</feature>
<dbReference type="Pfam" id="PF13858">
    <property type="entry name" value="DUF4199"/>
    <property type="match status" value="1"/>
</dbReference>
<keyword evidence="1" id="KW-0472">Membrane</keyword>
<sequence>MKKQAVSVKYGVGIGVVLILGFLLLSLFDLHLKPFFSAINIVIVGIGLYGAISTYKKDHKNDTLKKFTYQKGFRVGVVTGFISTIIFSVFFVIYSSNIEPNFVNKMLVDFNSGYEVGAATVSFIVFLMGLATTVVLSLALMQIMKDSWNTQQGKRYTISDQERTRVES</sequence>
<dbReference type="EMBL" id="BMWY01000004">
    <property type="protein sequence ID" value="GGZ55403.1"/>
    <property type="molecule type" value="Genomic_DNA"/>
</dbReference>
<feature type="transmembrane region" description="Helical" evidence="1">
    <location>
        <begin position="7"/>
        <end position="28"/>
    </location>
</feature>
<keyword evidence="3" id="KW-1185">Reference proteome</keyword>
<dbReference type="InterPro" id="IPR025250">
    <property type="entry name" value="DUF4199"/>
</dbReference>
<evidence type="ECO:0000313" key="3">
    <source>
        <dbReference type="Proteomes" id="UP000615593"/>
    </source>
</evidence>
<gene>
    <name evidence="2" type="ORF">GCM10008088_16220</name>
</gene>
<evidence type="ECO:0008006" key="4">
    <source>
        <dbReference type="Google" id="ProtNLM"/>
    </source>
</evidence>
<name>A0ABQ3BRX1_9FLAO</name>
<feature type="transmembrane region" description="Helical" evidence="1">
    <location>
        <begin position="73"/>
        <end position="96"/>
    </location>
</feature>
<evidence type="ECO:0000313" key="2">
    <source>
        <dbReference type="EMBL" id="GGZ55403.1"/>
    </source>
</evidence>
<dbReference type="GeneID" id="94369285"/>